<organism evidence="3">
    <name type="scientific">Capitella teleta</name>
    <name type="common">Polychaete worm</name>
    <dbReference type="NCBI Taxonomy" id="283909"/>
    <lineage>
        <taxon>Eukaryota</taxon>
        <taxon>Metazoa</taxon>
        <taxon>Spiralia</taxon>
        <taxon>Lophotrochozoa</taxon>
        <taxon>Annelida</taxon>
        <taxon>Polychaeta</taxon>
        <taxon>Sedentaria</taxon>
        <taxon>Scolecida</taxon>
        <taxon>Capitellidae</taxon>
        <taxon>Capitella</taxon>
    </lineage>
</organism>
<feature type="region of interest" description="Disordered" evidence="2">
    <location>
        <begin position="328"/>
        <end position="398"/>
    </location>
</feature>
<dbReference type="GO" id="GO:0005667">
    <property type="term" value="C:transcription regulator complex"/>
    <property type="evidence" value="ECO:0007669"/>
    <property type="project" value="TreeGrafter"/>
</dbReference>
<dbReference type="InterPro" id="IPR052417">
    <property type="entry name" value="Dachshund_domain"/>
</dbReference>
<dbReference type="EnsemblMetazoa" id="CapteT227573">
    <property type="protein sequence ID" value="CapteP227573"/>
    <property type="gene ID" value="CapteG227573"/>
</dbReference>
<dbReference type="EMBL" id="KB309773">
    <property type="protein sequence ID" value="ELT93382.1"/>
    <property type="molecule type" value="Genomic_DNA"/>
</dbReference>
<proteinExistence type="predicted"/>
<keyword evidence="1" id="KW-0175">Coiled coil</keyword>
<dbReference type="GO" id="GO:0000981">
    <property type="term" value="F:DNA-binding transcription factor activity, RNA polymerase II-specific"/>
    <property type="evidence" value="ECO:0007669"/>
    <property type="project" value="TreeGrafter"/>
</dbReference>
<protein>
    <recommendedName>
        <fullName evidence="6">Dachshund</fullName>
    </recommendedName>
</protein>
<dbReference type="GO" id="GO:0000978">
    <property type="term" value="F:RNA polymerase II cis-regulatory region sequence-specific DNA binding"/>
    <property type="evidence" value="ECO:0007669"/>
    <property type="project" value="TreeGrafter"/>
</dbReference>
<feature type="coiled-coil region" evidence="1">
    <location>
        <begin position="278"/>
        <end position="326"/>
    </location>
</feature>
<feature type="compositionally biased region" description="Low complexity" evidence="2">
    <location>
        <begin position="373"/>
        <end position="385"/>
    </location>
</feature>
<dbReference type="PANTHER" id="PTHR12577:SF6">
    <property type="entry name" value="DACHSHUND, ISOFORM B"/>
    <property type="match status" value="1"/>
</dbReference>
<feature type="compositionally biased region" description="Basic and acidic residues" evidence="2">
    <location>
        <begin position="341"/>
        <end position="366"/>
    </location>
</feature>
<evidence type="ECO:0000313" key="3">
    <source>
        <dbReference type="EMBL" id="ELT93382.1"/>
    </source>
</evidence>
<dbReference type="PANTHER" id="PTHR12577">
    <property type="entry name" value="DACHSHUND"/>
    <property type="match status" value="1"/>
</dbReference>
<feature type="compositionally biased region" description="Basic and acidic residues" evidence="2">
    <location>
        <begin position="127"/>
        <end position="142"/>
    </location>
</feature>
<dbReference type="OrthoDB" id="6436112at2759"/>
<evidence type="ECO:0008006" key="6">
    <source>
        <dbReference type="Google" id="ProtNLM"/>
    </source>
</evidence>
<sequence length="447" mass="50474">MALSRFLSQYAAHSRPGRPPKRSAIMSSPDTMEKLKKSRLEEQEYGGMAYPHSKLMEMKKTTLFNGYHAAGYPPQMSPLPFLPLGHPMMNFAMHHAASHLGGMRPSEHVMPPPPLPPPASNGLDLSNARHKERAEAESEKTSMPKPLNLEIQKMANGQHPMDKESDGRPSLPHPSMMRHPSMDDDRRRADLPHEDADDEEDDYDSYDDDDDAKVDDLNRHERALQQPPALSKVEEAPVPDDKMCASSSLETLLLNILGLLKVAAANARNWEHKMSGEKAELSMRAAHERELRDRYERQLQDERRIHEILEKKLKRERKVVKRLRHQIQITEHAQSRSEQQQSRDRMEVKMDDEEAPKLNRMRHEEINSDGEQSSCSSSSDAPCSPRVAGDHWRPGTQPAFPHPVVAPMTEVQNVHAHYDAADTGSYMMTSSQKLSSDSPGTHSVSSA</sequence>
<reference evidence="5" key="1">
    <citation type="submission" date="2012-12" db="EMBL/GenBank/DDBJ databases">
        <authorList>
            <person name="Hellsten U."/>
            <person name="Grimwood J."/>
            <person name="Chapman J.A."/>
            <person name="Shapiro H."/>
            <person name="Aerts A."/>
            <person name="Otillar R.P."/>
            <person name="Terry A.Y."/>
            <person name="Boore J.L."/>
            <person name="Simakov O."/>
            <person name="Marletaz F."/>
            <person name="Cho S.-J."/>
            <person name="Edsinger-Gonzales E."/>
            <person name="Havlak P."/>
            <person name="Kuo D.-H."/>
            <person name="Larsson T."/>
            <person name="Lv J."/>
            <person name="Arendt D."/>
            <person name="Savage R."/>
            <person name="Osoegawa K."/>
            <person name="de Jong P."/>
            <person name="Lindberg D.R."/>
            <person name="Seaver E.C."/>
            <person name="Weisblat D.A."/>
            <person name="Putnam N.H."/>
            <person name="Grigoriev I.V."/>
            <person name="Rokhsar D.S."/>
        </authorList>
    </citation>
    <scope>NUCLEOTIDE SEQUENCE</scope>
    <source>
        <strain evidence="5">I ESC-2004</strain>
    </source>
</reference>
<feature type="region of interest" description="Disordered" evidence="2">
    <location>
        <begin position="102"/>
        <end position="213"/>
    </location>
</feature>
<dbReference type="AlphaFoldDB" id="R7TIT7"/>
<feature type="compositionally biased region" description="Basic and acidic residues" evidence="2">
    <location>
        <begin position="180"/>
        <end position="194"/>
    </location>
</feature>
<reference evidence="3 5" key="2">
    <citation type="journal article" date="2013" name="Nature">
        <title>Insights into bilaterian evolution from three spiralian genomes.</title>
        <authorList>
            <person name="Simakov O."/>
            <person name="Marletaz F."/>
            <person name="Cho S.J."/>
            <person name="Edsinger-Gonzales E."/>
            <person name="Havlak P."/>
            <person name="Hellsten U."/>
            <person name="Kuo D.H."/>
            <person name="Larsson T."/>
            <person name="Lv J."/>
            <person name="Arendt D."/>
            <person name="Savage R."/>
            <person name="Osoegawa K."/>
            <person name="de Jong P."/>
            <person name="Grimwood J."/>
            <person name="Chapman J.A."/>
            <person name="Shapiro H."/>
            <person name="Aerts A."/>
            <person name="Otillar R.P."/>
            <person name="Terry A.Y."/>
            <person name="Boore J.L."/>
            <person name="Grigoriev I.V."/>
            <person name="Lindberg D.R."/>
            <person name="Seaver E.C."/>
            <person name="Weisblat D.A."/>
            <person name="Putnam N.H."/>
            <person name="Rokhsar D.S."/>
        </authorList>
    </citation>
    <scope>NUCLEOTIDE SEQUENCE</scope>
    <source>
        <strain evidence="3 5">I ESC-2004</strain>
    </source>
</reference>
<name>R7TIT7_CAPTE</name>
<evidence type="ECO:0000313" key="5">
    <source>
        <dbReference type="Proteomes" id="UP000014760"/>
    </source>
</evidence>
<feature type="compositionally biased region" description="Acidic residues" evidence="2">
    <location>
        <begin position="195"/>
        <end position="213"/>
    </location>
</feature>
<keyword evidence="5" id="KW-1185">Reference proteome</keyword>
<evidence type="ECO:0000256" key="1">
    <source>
        <dbReference type="SAM" id="Coils"/>
    </source>
</evidence>
<dbReference type="STRING" id="283909.R7TIT7"/>
<feature type="region of interest" description="Disordered" evidence="2">
    <location>
        <begin position="428"/>
        <end position="447"/>
    </location>
</feature>
<feature type="compositionally biased region" description="Pro residues" evidence="2">
    <location>
        <begin position="110"/>
        <end position="119"/>
    </location>
</feature>
<feature type="region of interest" description="Disordered" evidence="2">
    <location>
        <begin position="10"/>
        <end position="33"/>
    </location>
</feature>
<dbReference type="HOGENOM" id="CLU_612876_0_0_1"/>
<evidence type="ECO:0000313" key="4">
    <source>
        <dbReference type="EnsemblMetazoa" id="CapteP227573"/>
    </source>
</evidence>
<evidence type="ECO:0000256" key="2">
    <source>
        <dbReference type="SAM" id="MobiDB-lite"/>
    </source>
</evidence>
<dbReference type="GO" id="GO:0005634">
    <property type="term" value="C:nucleus"/>
    <property type="evidence" value="ECO:0007669"/>
    <property type="project" value="TreeGrafter"/>
</dbReference>
<gene>
    <name evidence="3" type="ORF">CAPTEDRAFT_227573</name>
</gene>
<dbReference type="OMA" id="INSGNEC"/>
<dbReference type="Proteomes" id="UP000014760">
    <property type="component" value="Unassembled WGS sequence"/>
</dbReference>
<dbReference type="EMBL" id="AMQN01002653">
    <property type="status" value="NOT_ANNOTATED_CDS"/>
    <property type="molecule type" value="Genomic_DNA"/>
</dbReference>
<accession>R7TIT7</accession>
<reference evidence="4" key="3">
    <citation type="submission" date="2015-06" db="UniProtKB">
        <authorList>
            <consortium name="EnsemblMetazoa"/>
        </authorList>
    </citation>
    <scope>IDENTIFICATION</scope>
</reference>